<proteinExistence type="predicted"/>
<dbReference type="Pfam" id="PF00903">
    <property type="entry name" value="Glyoxalase"/>
    <property type="match status" value="1"/>
</dbReference>
<dbReference type="KEGG" id="ladl:NCTC12735_00539"/>
<dbReference type="Proteomes" id="UP000054859">
    <property type="component" value="Unassembled WGS sequence"/>
</dbReference>
<evidence type="ECO:0000313" key="3">
    <source>
        <dbReference type="EMBL" id="VEH84919.1"/>
    </source>
</evidence>
<dbReference type="CDD" id="cd07247">
    <property type="entry name" value="SgaA_N_like"/>
    <property type="match status" value="1"/>
</dbReference>
<evidence type="ECO:0000313" key="4">
    <source>
        <dbReference type="Proteomes" id="UP000054859"/>
    </source>
</evidence>
<dbReference type="PANTHER" id="PTHR33993:SF14">
    <property type="entry name" value="GB|AAF24581.1"/>
    <property type="match status" value="1"/>
</dbReference>
<keyword evidence="4" id="KW-1185">Reference proteome</keyword>
<evidence type="ECO:0000259" key="1">
    <source>
        <dbReference type="PROSITE" id="PS51819"/>
    </source>
</evidence>
<dbReference type="InterPro" id="IPR052164">
    <property type="entry name" value="Anthracycline_SecMetBiosynth"/>
</dbReference>
<dbReference type="Proteomes" id="UP000281170">
    <property type="component" value="Plasmid 9"/>
</dbReference>
<organism evidence="2 4">
    <name type="scientific">Legionella adelaidensis</name>
    <dbReference type="NCBI Taxonomy" id="45056"/>
    <lineage>
        <taxon>Bacteria</taxon>
        <taxon>Pseudomonadati</taxon>
        <taxon>Pseudomonadota</taxon>
        <taxon>Gammaproteobacteria</taxon>
        <taxon>Legionellales</taxon>
        <taxon>Legionellaceae</taxon>
        <taxon>Legionella</taxon>
    </lineage>
</organism>
<reference evidence="2 4" key="1">
    <citation type="submission" date="2015-11" db="EMBL/GenBank/DDBJ databases">
        <title>Identification of large and diverse effector repertoires of 38 Legionella species.</title>
        <authorList>
            <person name="Burstein D."/>
            <person name="Amaro F."/>
            <person name="Zusman T."/>
            <person name="Lifshitz Z."/>
            <person name="Cohen O."/>
            <person name="Gilbert J.A."/>
            <person name="Pupko T."/>
            <person name="Shuman H.A."/>
            <person name="Segal G."/>
        </authorList>
    </citation>
    <scope>NUCLEOTIDE SEQUENCE [LARGE SCALE GENOMIC DNA]</scope>
    <source>
        <strain evidence="2 4">1762-AUS-E</strain>
    </source>
</reference>
<sequence>MTQQPSVGQFCWNELATPDVKKAKDFYSKVFGWQFKDHKMDQMTYTIVESNDQGFAGIWEIPSEQQSHIPPHWMAYILVDDIDSFLDKAKQHGAKEIKEVTQAGEMGKFAIITDPTGAHLALWESNSK</sequence>
<dbReference type="InterPro" id="IPR037523">
    <property type="entry name" value="VOC_core"/>
</dbReference>
<dbReference type="SUPFAM" id="SSF54593">
    <property type="entry name" value="Glyoxalase/Bleomycin resistance protein/Dihydroxybiphenyl dioxygenase"/>
    <property type="match status" value="1"/>
</dbReference>
<feature type="domain" description="VOC" evidence="1">
    <location>
        <begin position="9"/>
        <end position="125"/>
    </location>
</feature>
<dbReference type="STRING" id="45056.Lade_0980"/>
<protein>
    <submittedName>
        <fullName evidence="3">Glycoxylase</fullName>
    </submittedName>
    <submittedName>
        <fullName evidence="2">Glyoxylase</fullName>
    </submittedName>
</protein>
<accession>A0A0W0R5L2</accession>
<dbReference type="InterPro" id="IPR029068">
    <property type="entry name" value="Glyas_Bleomycin-R_OHBP_Dase"/>
</dbReference>
<gene>
    <name evidence="2" type="ORF">Lade_0980</name>
    <name evidence="3" type="ORF">NCTC12735_00539</name>
</gene>
<dbReference type="InterPro" id="IPR004360">
    <property type="entry name" value="Glyas_Fos-R_dOase_dom"/>
</dbReference>
<dbReference type="PROSITE" id="PS51819">
    <property type="entry name" value="VOC"/>
    <property type="match status" value="1"/>
</dbReference>
<dbReference type="EMBL" id="LNKA01000001">
    <property type="protein sequence ID" value="KTC66322.1"/>
    <property type="molecule type" value="Genomic_DNA"/>
</dbReference>
<dbReference type="OrthoDB" id="9793039at2"/>
<keyword evidence="3" id="KW-0614">Plasmid</keyword>
<dbReference type="AlphaFoldDB" id="A0A0W0R5L2"/>
<dbReference type="RefSeq" id="WP_058462009.1">
    <property type="nucleotide sequence ID" value="NZ_CAAAHS010000002.1"/>
</dbReference>
<evidence type="ECO:0000313" key="2">
    <source>
        <dbReference type="EMBL" id="KTC66322.1"/>
    </source>
</evidence>
<evidence type="ECO:0000313" key="5">
    <source>
        <dbReference type="Proteomes" id="UP000281170"/>
    </source>
</evidence>
<geneLocation type="plasmid" evidence="3 5">
    <name>9</name>
</geneLocation>
<dbReference type="PANTHER" id="PTHR33993">
    <property type="entry name" value="GLYOXALASE-RELATED"/>
    <property type="match status" value="1"/>
</dbReference>
<dbReference type="EMBL" id="LR134418">
    <property type="protein sequence ID" value="VEH84919.1"/>
    <property type="molecule type" value="Genomic_DNA"/>
</dbReference>
<dbReference type="PATRIC" id="fig|45056.6.peg.1016"/>
<dbReference type="Gene3D" id="3.10.180.10">
    <property type="entry name" value="2,3-Dihydroxybiphenyl 1,2-Dioxygenase, domain 1"/>
    <property type="match status" value="1"/>
</dbReference>
<reference evidence="3 5" key="2">
    <citation type="submission" date="2018-12" db="EMBL/GenBank/DDBJ databases">
        <authorList>
            <consortium name="Pathogen Informatics"/>
        </authorList>
    </citation>
    <scope>NUCLEOTIDE SEQUENCE [LARGE SCALE GENOMIC DNA]</scope>
    <source>
        <strain evidence="3 5">NCTC12735</strain>
        <plasmid evidence="5">9</plasmid>
    </source>
</reference>
<name>A0A0W0R5L2_9GAMM</name>